<evidence type="ECO:0000256" key="2">
    <source>
        <dbReference type="ARBA" id="ARBA00012438"/>
    </source>
</evidence>
<dbReference type="InterPro" id="IPR011006">
    <property type="entry name" value="CheY-like_superfamily"/>
</dbReference>
<name>A0ABW8ZBM7_9BURK</name>
<dbReference type="Gene3D" id="3.40.50.2300">
    <property type="match status" value="1"/>
</dbReference>
<dbReference type="PANTHER" id="PTHR43065">
    <property type="entry name" value="SENSOR HISTIDINE KINASE"/>
    <property type="match status" value="1"/>
</dbReference>
<organism evidence="10 11">
    <name type="scientific">Herbaspirillum rhizosphaerae</name>
    <dbReference type="NCBI Taxonomy" id="346179"/>
    <lineage>
        <taxon>Bacteria</taxon>
        <taxon>Pseudomonadati</taxon>
        <taxon>Pseudomonadota</taxon>
        <taxon>Betaproteobacteria</taxon>
        <taxon>Burkholderiales</taxon>
        <taxon>Oxalobacteraceae</taxon>
        <taxon>Herbaspirillum</taxon>
    </lineage>
</organism>
<sequence length="702" mass="77352">MPLDSSLEERILILAPHGRDAEVIVQTLSDERIRCTVCPDYPTLLHELSAGAGAALITEEALIGADFSTLNRWVEAQESWSDFPFVILSARQRGPERRSSLQVLEGHINMILLERPVNVETLVRASVSALRARRRQYLSRSHLHERARSEEHLSLALHAGRLGSWSLELDSSVLIVSETCKRHFGIAPESEFTYDDLLQAIHAEDRQRHLDVIEAAMMSNEDFAIEYKVVWPDQSVHWVQIRGQTMHNRIGVPVRMAGVSLDISERREAENRLLESQSALQQFNETLEARIEERTSELALANDRLMREMAERERTQIALVQAQKMEAIGRLTGGIAHDFNNLLNVIIGNVDLIERLSADERIKRMAGSARNATKRGAKLTGQLLAFSRNQTLDLKPVDIEVVIDGMKDLIAVSVGTGINITVDIPAALPRAIADANQIEMAILNLAINARDAMPDGGNLAIEVHQRDTRDGVLKAGTYVVIAVKDSGTGITQDILSKVFDPFFTTKAVGKGTGLGLSQVYGIADQSGGQARIESVVGKGTTVEIWLPVAGTLPTYEHYPESIDHELVSKESGNILVVEDDDEVRQFIVECLEILGYTVEQAENGWFGLEKLQAGRFDLLIVDFLMPGMNGAEVIAAARARHPDLPILMATGYADMQAVEKVISLDAVLRKPFQISELAGSVKRAMLAHPAPEQLHSAGLGHP</sequence>
<dbReference type="PROSITE" id="PS50110">
    <property type="entry name" value="RESPONSE_REGULATORY"/>
    <property type="match status" value="1"/>
</dbReference>
<keyword evidence="11" id="KW-1185">Reference proteome</keyword>
<dbReference type="PRINTS" id="PR00344">
    <property type="entry name" value="BCTRLSENSOR"/>
</dbReference>
<dbReference type="PANTHER" id="PTHR43065:SF42">
    <property type="entry name" value="TWO-COMPONENT SENSOR PPRA"/>
    <property type="match status" value="1"/>
</dbReference>
<evidence type="ECO:0000256" key="3">
    <source>
        <dbReference type="ARBA" id="ARBA00022553"/>
    </source>
</evidence>
<dbReference type="PROSITE" id="PS50112">
    <property type="entry name" value="PAS"/>
    <property type="match status" value="1"/>
</dbReference>
<dbReference type="SUPFAM" id="SSF55785">
    <property type="entry name" value="PYP-like sensor domain (PAS domain)"/>
    <property type="match status" value="1"/>
</dbReference>
<dbReference type="SMART" id="SM00388">
    <property type="entry name" value="HisKA"/>
    <property type="match status" value="1"/>
</dbReference>
<dbReference type="InterPro" id="IPR003594">
    <property type="entry name" value="HATPase_dom"/>
</dbReference>
<evidence type="ECO:0000259" key="6">
    <source>
        <dbReference type="PROSITE" id="PS50109"/>
    </source>
</evidence>
<dbReference type="Gene3D" id="3.30.450.20">
    <property type="entry name" value="PAS domain"/>
    <property type="match status" value="1"/>
</dbReference>
<comment type="catalytic activity">
    <reaction evidence="1">
        <text>ATP + protein L-histidine = ADP + protein N-phospho-L-histidine.</text>
        <dbReference type="EC" id="2.7.13.3"/>
    </reaction>
</comment>
<evidence type="ECO:0000313" key="11">
    <source>
        <dbReference type="Proteomes" id="UP001629214"/>
    </source>
</evidence>
<dbReference type="CDD" id="cd00130">
    <property type="entry name" value="PAS"/>
    <property type="match status" value="1"/>
</dbReference>
<feature type="domain" description="Histidine kinase" evidence="6">
    <location>
        <begin position="334"/>
        <end position="550"/>
    </location>
</feature>
<dbReference type="Pfam" id="PF02518">
    <property type="entry name" value="HATPase_c"/>
    <property type="match status" value="1"/>
</dbReference>
<feature type="domain" description="PAC" evidence="9">
    <location>
        <begin position="223"/>
        <end position="275"/>
    </location>
</feature>
<proteinExistence type="predicted"/>
<feature type="modified residue" description="4-aspartylphosphate" evidence="4">
    <location>
        <position position="622"/>
    </location>
</feature>
<evidence type="ECO:0000259" key="7">
    <source>
        <dbReference type="PROSITE" id="PS50110"/>
    </source>
</evidence>
<dbReference type="Pfam" id="PF08447">
    <property type="entry name" value="PAS_3"/>
    <property type="match status" value="1"/>
</dbReference>
<dbReference type="NCBIfam" id="TIGR00229">
    <property type="entry name" value="sensory_box"/>
    <property type="match status" value="1"/>
</dbReference>
<dbReference type="InterPro" id="IPR000014">
    <property type="entry name" value="PAS"/>
</dbReference>
<evidence type="ECO:0000313" key="10">
    <source>
        <dbReference type="EMBL" id="MFL9879935.1"/>
    </source>
</evidence>
<dbReference type="InterPro" id="IPR036097">
    <property type="entry name" value="HisK_dim/P_sf"/>
</dbReference>
<accession>A0ABW8ZBM7</accession>
<dbReference type="Proteomes" id="UP001629214">
    <property type="component" value="Unassembled WGS sequence"/>
</dbReference>
<protein>
    <recommendedName>
        <fullName evidence="2">histidine kinase</fullName>
        <ecNumber evidence="2">2.7.13.3</ecNumber>
    </recommendedName>
</protein>
<feature type="coiled-coil region" evidence="5">
    <location>
        <begin position="266"/>
        <end position="304"/>
    </location>
</feature>
<dbReference type="Gene3D" id="3.30.565.10">
    <property type="entry name" value="Histidine kinase-like ATPase, C-terminal domain"/>
    <property type="match status" value="1"/>
</dbReference>
<dbReference type="InterPro" id="IPR000700">
    <property type="entry name" value="PAS-assoc_C"/>
</dbReference>
<evidence type="ECO:0000256" key="1">
    <source>
        <dbReference type="ARBA" id="ARBA00000085"/>
    </source>
</evidence>
<evidence type="ECO:0000259" key="8">
    <source>
        <dbReference type="PROSITE" id="PS50112"/>
    </source>
</evidence>
<dbReference type="Pfam" id="PF00072">
    <property type="entry name" value="Response_reg"/>
    <property type="match status" value="1"/>
</dbReference>
<dbReference type="PROSITE" id="PS50113">
    <property type="entry name" value="PAC"/>
    <property type="match status" value="1"/>
</dbReference>
<feature type="domain" description="PAS" evidence="8">
    <location>
        <begin position="149"/>
        <end position="220"/>
    </location>
</feature>
<gene>
    <name evidence="10" type="ORF">PQR63_16160</name>
</gene>
<dbReference type="SUPFAM" id="SSF47384">
    <property type="entry name" value="Homodimeric domain of signal transducing histidine kinase"/>
    <property type="match status" value="1"/>
</dbReference>
<dbReference type="CDD" id="cd00156">
    <property type="entry name" value="REC"/>
    <property type="match status" value="1"/>
</dbReference>
<dbReference type="SUPFAM" id="SSF55874">
    <property type="entry name" value="ATPase domain of HSP90 chaperone/DNA topoisomerase II/histidine kinase"/>
    <property type="match status" value="1"/>
</dbReference>
<dbReference type="SMART" id="SM00448">
    <property type="entry name" value="REC"/>
    <property type="match status" value="1"/>
</dbReference>
<dbReference type="InterPro" id="IPR001789">
    <property type="entry name" value="Sig_transdc_resp-reg_receiver"/>
</dbReference>
<reference evidence="10 11" key="1">
    <citation type="journal article" date="2024" name="Chem. Sci.">
        <title>Discovery of megapolipeptins by genome mining of a Burkholderiales bacteria collection.</title>
        <authorList>
            <person name="Paulo B.S."/>
            <person name="Recchia M.J.J."/>
            <person name="Lee S."/>
            <person name="Fergusson C.H."/>
            <person name="Romanowski S.B."/>
            <person name="Hernandez A."/>
            <person name="Krull N."/>
            <person name="Liu D.Y."/>
            <person name="Cavanagh H."/>
            <person name="Bos A."/>
            <person name="Gray C.A."/>
            <person name="Murphy B.T."/>
            <person name="Linington R.G."/>
            <person name="Eustaquio A.S."/>
        </authorList>
    </citation>
    <scope>NUCLEOTIDE SEQUENCE [LARGE SCALE GENOMIC DNA]</scope>
    <source>
        <strain evidence="10 11">RL21-008-BIB-B</strain>
    </source>
</reference>
<dbReference type="InterPro" id="IPR005467">
    <property type="entry name" value="His_kinase_dom"/>
</dbReference>
<dbReference type="SUPFAM" id="SSF52172">
    <property type="entry name" value="CheY-like"/>
    <property type="match status" value="1"/>
</dbReference>
<dbReference type="InterPro" id="IPR003661">
    <property type="entry name" value="HisK_dim/P_dom"/>
</dbReference>
<dbReference type="Gene3D" id="1.10.287.130">
    <property type="match status" value="1"/>
</dbReference>
<dbReference type="Pfam" id="PF00512">
    <property type="entry name" value="HisKA"/>
    <property type="match status" value="1"/>
</dbReference>
<evidence type="ECO:0000256" key="5">
    <source>
        <dbReference type="SAM" id="Coils"/>
    </source>
</evidence>
<dbReference type="Gene3D" id="2.10.70.100">
    <property type="match status" value="1"/>
</dbReference>
<dbReference type="SMART" id="SM00387">
    <property type="entry name" value="HATPase_c"/>
    <property type="match status" value="1"/>
</dbReference>
<keyword evidence="5" id="KW-0175">Coiled coil</keyword>
<dbReference type="CDD" id="cd00082">
    <property type="entry name" value="HisKA"/>
    <property type="match status" value="1"/>
</dbReference>
<dbReference type="EC" id="2.7.13.3" evidence="2"/>
<evidence type="ECO:0000259" key="9">
    <source>
        <dbReference type="PROSITE" id="PS50113"/>
    </source>
</evidence>
<evidence type="ECO:0000256" key="4">
    <source>
        <dbReference type="PROSITE-ProRule" id="PRU00169"/>
    </source>
</evidence>
<comment type="caution">
    <text evidence="10">The sequence shown here is derived from an EMBL/GenBank/DDBJ whole genome shotgun (WGS) entry which is preliminary data.</text>
</comment>
<dbReference type="InterPro" id="IPR035965">
    <property type="entry name" value="PAS-like_dom_sf"/>
</dbReference>
<dbReference type="RefSeq" id="WP_408169020.1">
    <property type="nucleotide sequence ID" value="NZ_JAQQFR010000010.1"/>
</dbReference>
<dbReference type="EMBL" id="JAQQFR010000010">
    <property type="protein sequence ID" value="MFL9879935.1"/>
    <property type="molecule type" value="Genomic_DNA"/>
</dbReference>
<keyword evidence="3 4" id="KW-0597">Phosphoprotein</keyword>
<dbReference type="InterPro" id="IPR036890">
    <property type="entry name" value="HATPase_C_sf"/>
</dbReference>
<dbReference type="InterPro" id="IPR004358">
    <property type="entry name" value="Sig_transdc_His_kin-like_C"/>
</dbReference>
<dbReference type="PROSITE" id="PS50109">
    <property type="entry name" value="HIS_KIN"/>
    <property type="match status" value="1"/>
</dbReference>
<feature type="domain" description="Response regulatory" evidence="7">
    <location>
        <begin position="573"/>
        <end position="685"/>
    </location>
</feature>
<dbReference type="InterPro" id="IPR013655">
    <property type="entry name" value="PAS_fold_3"/>
</dbReference>